<dbReference type="AlphaFoldDB" id="A0A6C0HAL4"/>
<reference evidence="2" key="1">
    <citation type="journal article" date="2020" name="Nature">
        <title>Giant virus diversity and host interactions through global metagenomics.</title>
        <authorList>
            <person name="Schulz F."/>
            <person name="Roux S."/>
            <person name="Paez-Espino D."/>
            <person name="Jungbluth S."/>
            <person name="Walsh D.A."/>
            <person name="Denef V.J."/>
            <person name="McMahon K.D."/>
            <person name="Konstantinidis K.T."/>
            <person name="Eloe-Fadrosh E.A."/>
            <person name="Kyrpides N.C."/>
            <person name="Woyke T."/>
        </authorList>
    </citation>
    <scope>NUCLEOTIDE SEQUENCE</scope>
    <source>
        <strain evidence="2">GVMAG-M-3300023179-90</strain>
    </source>
</reference>
<evidence type="ECO:0000256" key="1">
    <source>
        <dbReference type="SAM" id="MobiDB-lite"/>
    </source>
</evidence>
<accession>A0A6C0HAL4</accession>
<feature type="region of interest" description="Disordered" evidence="1">
    <location>
        <begin position="18"/>
        <end position="57"/>
    </location>
</feature>
<organism evidence="2">
    <name type="scientific">viral metagenome</name>
    <dbReference type="NCBI Taxonomy" id="1070528"/>
    <lineage>
        <taxon>unclassified sequences</taxon>
        <taxon>metagenomes</taxon>
        <taxon>organismal metagenomes</taxon>
    </lineage>
</organism>
<dbReference type="EMBL" id="MN739920">
    <property type="protein sequence ID" value="QHT77641.1"/>
    <property type="molecule type" value="Genomic_DNA"/>
</dbReference>
<evidence type="ECO:0000313" key="2">
    <source>
        <dbReference type="EMBL" id="QHT77641.1"/>
    </source>
</evidence>
<sequence length="218" mass="24687">MRCPKGYIQKPAKSGNCVKKTASVTQKKKRCPKGSRKNNVGDCQKIDKQNLSKRKSHSIPKHSIMIAKFYNVANDIFPGYNEVGYILPKYKNKKEIMVQKYVDKETKINPGDILFVGSTIDTRQYANAYVIINNERKAVGYQDNAVSLPLFSYRSQIPEKISYKDMIHEEFDKLAEATPSIDDEAYGFGMDFFGAVDGDNIKDALQDVIADYEAKGIY</sequence>
<proteinExistence type="predicted"/>
<name>A0A6C0HAL4_9ZZZZ</name>
<protein>
    <submittedName>
        <fullName evidence="2">Uncharacterized protein</fullName>
    </submittedName>
</protein>
<feature type="compositionally biased region" description="Basic residues" evidence="1">
    <location>
        <begin position="26"/>
        <end position="36"/>
    </location>
</feature>